<feature type="compositionally biased region" description="Acidic residues" evidence="1">
    <location>
        <begin position="191"/>
        <end position="203"/>
    </location>
</feature>
<keyword evidence="3" id="KW-1185">Reference proteome</keyword>
<sequence>MSKLPNEEERTRFLQLCLQNKRKWLESPMDAKKNSAFWDLIARAFKTTEGHAVFTKPSQARKEMNILCRDRRKNRLVNSNGPNRTRLQVAKDDTVAVWMASDLIQRIADFRNQLTESLGDLAVRATQVQVENAAAAAVAVHGDGHERSDAADGEVFEQNILSLFAPQVVGAMERYIASLKTAPPRARQETVSDDGEESEDDDVPIPSIELQEVEDTDDTDGEEEDSNPSSSQESFVRKTIPPPAQCHPIRRARRKDPSYSPIVTRGRADLLLLEEQFRREKQTRKQPRSGLNHTAQLPTPPTSSQPVAPNASPEDHQQMEEDAAEEQQQEKDNPGASESSPRHAGPAPGRGIEPSATRGHHGHWVFRVYG</sequence>
<evidence type="ECO:0000256" key="1">
    <source>
        <dbReference type="SAM" id="MobiDB-lite"/>
    </source>
</evidence>
<proteinExistence type="predicted"/>
<feature type="region of interest" description="Disordered" evidence="1">
    <location>
        <begin position="279"/>
        <end position="370"/>
    </location>
</feature>
<protein>
    <recommendedName>
        <fullName evidence="4">Myb/SANT-like domain-containing protein</fullName>
    </recommendedName>
</protein>
<dbReference type="RefSeq" id="XP_066692556.1">
    <property type="nucleotide sequence ID" value="XM_066850318.1"/>
</dbReference>
<feature type="region of interest" description="Disordered" evidence="1">
    <location>
        <begin position="182"/>
        <end position="262"/>
    </location>
</feature>
<organism evidence="2 3">
    <name type="scientific">Apiospora aurea</name>
    <dbReference type="NCBI Taxonomy" id="335848"/>
    <lineage>
        <taxon>Eukaryota</taxon>
        <taxon>Fungi</taxon>
        <taxon>Dikarya</taxon>
        <taxon>Ascomycota</taxon>
        <taxon>Pezizomycotina</taxon>
        <taxon>Sordariomycetes</taxon>
        <taxon>Xylariomycetidae</taxon>
        <taxon>Amphisphaeriales</taxon>
        <taxon>Apiosporaceae</taxon>
        <taxon>Apiospora</taxon>
    </lineage>
</organism>
<comment type="caution">
    <text evidence="2">The sequence shown here is derived from an EMBL/GenBank/DDBJ whole genome shotgun (WGS) entry which is preliminary data.</text>
</comment>
<reference evidence="2 3" key="1">
    <citation type="submission" date="2023-01" db="EMBL/GenBank/DDBJ databases">
        <title>Analysis of 21 Apiospora genomes using comparative genomics revels a genus with tremendous synthesis potential of carbohydrate active enzymes and secondary metabolites.</title>
        <authorList>
            <person name="Sorensen T."/>
        </authorList>
    </citation>
    <scope>NUCLEOTIDE SEQUENCE [LARGE SCALE GENOMIC DNA]</scope>
    <source>
        <strain evidence="2 3">CBS 24483</strain>
    </source>
</reference>
<feature type="compositionally biased region" description="Acidic residues" evidence="1">
    <location>
        <begin position="211"/>
        <end position="226"/>
    </location>
</feature>
<dbReference type="Proteomes" id="UP001391051">
    <property type="component" value="Unassembled WGS sequence"/>
</dbReference>
<accession>A0ABR1PS14</accession>
<gene>
    <name evidence="2" type="ORF">PG986_014096</name>
</gene>
<dbReference type="EMBL" id="JAQQWE010000010">
    <property type="protein sequence ID" value="KAK7937228.1"/>
    <property type="molecule type" value="Genomic_DNA"/>
</dbReference>
<evidence type="ECO:0000313" key="3">
    <source>
        <dbReference type="Proteomes" id="UP001391051"/>
    </source>
</evidence>
<evidence type="ECO:0008006" key="4">
    <source>
        <dbReference type="Google" id="ProtNLM"/>
    </source>
</evidence>
<dbReference type="GeneID" id="92083380"/>
<evidence type="ECO:0000313" key="2">
    <source>
        <dbReference type="EMBL" id="KAK7937228.1"/>
    </source>
</evidence>
<name>A0ABR1PS14_9PEZI</name>